<evidence type="ECO:0000259" key="1">
    <source>
        <dbReference type="PROSITE" id="PS50112"/>
    </source>
</evidence>
<dbReference type="Pfam" id="PF01590">
    <property type="entry name" value="GAF"/>
    <property type="match status" value="1"/>
</dbReference>
<dbReference type="InterPro" id="IPR035965">
    <property type="entry name" value="PAS-like_dom_sf"/>
</dbReference>
<evidence type="ECO:0000259" key="2">
    <source>
        <dbReference type="PROSITE" id="PS50883"/>
    </source>
</evidence>
<sequence length="758" mass="84468">MKRSVRVPRQKTPVHRFAVIAGAGRKEAADGCMQTALAALAAACSPVTRPKHFFEECLRNLAAAYSADFAFCGVFTDDTETAIETVAVVAGGRGSKNITYELAGTPCEDALKADNVFIECGVQKLYPADSLLEEMGVESYFGAPLITADGEVMGLVAVLGRKPMMRHPWTDSVLGLFANRIALELERQRIEQEIELSASVFENSHEGIMIFSADWQIRKVNRAFTKITGYEPDEVIGKHARILACDRHDETFYLELMRVAEEEGRWEGDLWSLNKAGGLFGERRTITAVRDPASGRILHFVSIFTDISEEKFAEQRINRLAHYDQTTELPNRLFFSEKLSQTIAGARSSETCFALMMLNLDKFKAINESYGHMTGDRLLKAVADRLQTLPSDHYFPARLSGDEFAVICRVPQDPACAEQPLAIRARALLDLIGTPFMLDGEQTTISASVGIAIYPRDGADSQAIIRSADFALAAAKANPHRRTEFYRTELCEQAERQVALTKLLRKAVSRHQFRAYYQSKHAVDDGRLTGYEALIRWQLDDGVLVSPAQFIPVAEETGLIVEIGRWMLGEVCRQITEWRRLGYAFGRVSVNISGRQLTDPEFVTTVAEIIGRTGVDPSDLELEITESWLMVDPERSTEILQALRGMGFKLSIDDFGIAYSSMNYLKHFPVDIIKVDRSFVRDILTDRDSQAIVSAIIAMGHNLGREIVAEGVETRGQLDMLRSAGCDEAQGYLFSRPVPPEDVERARRMPLRQEAVAS</sequence>
<dbReference type="Pfam" id="PF00563">
    <property type="entry name" value="EAL"/>
    <property type="match status" value="1"/>
</dbReference>
<dbReference type="Gene3D" id="3.30.450.20">
    <property type="entry name" value="PAS domain"/>
    <property type="match status" value="1"/>
</dbReference>
<evidence type="ECO:0000313" key="5">
    <source>
        <dbReference type="Proteomes" id="UP000249299"/>
    </source>
</evidence>
<dbReference type="PANTHER" id="PTHR44757:SF2">
    <property type="entry name" value="BIOFILM ARCHITECTURE MAINTENANCE PROTEIN MBAA"/>
    <property type="match status" value="1"/>
</dbReference>
<feature type="domain" description="PAS" evidence="1">
    <location>
        <begin position="193"/>
        <end position="238"/>
    </location>
</feature>
<dbReference type="InterPro" id="IPR035919">
    <property type="entry name" value="EAL_sf"/>
</dbReference>
<dbReference type="SUPFAM" id="SSF55781">
    <property type="entry name" value="GAF domain-like"/>
    <property type="match status" value="1"/>
</dbReference>
<dbReference type="InterPro" id="IPR001633">
    <property type="entry name" value="EAL_dom"/>
</dbReference>
<dbReference type="PROSITE" id="PS50883">
    <property type="entry name" value="EAL"/>
    <property type="match status" value="1"/>
</dbReference>
<evidence type="ECO:0000313" key="4">
    <source>
        <dbReference type="EMBL" id="RAI26336.1"/>
    </source>
</evidence>
<dbReference type="AlphaFoldDB" id="A0A327JL19"/>
<dbReference type="InterPro" id="IPR029787">
    <property type="entry name" value="Nucleotide_cyclase"/>
</dbReference>
<dbReference type="SUPFAM" id="SSF55785">
    <property type="entry name" value="PYP-like sensor domain (PAS domain)"/>
    <property type="match status" value="1"/>
</dbReference>
<evidence type="ECO:0000259" key="3">
    <source>
        <dbReference type="PROSITE" id="PS50887"/>
    </source>
</evidence>
<comment type="caution">
    <text evidence="4">The sequence shown here is derived from an EMBL/GenBank/DDBJ whole genome shotgun (WGS) entry which is preliminary data.</text>
</comment>
<dbReference type="Gene3D" id="3.30.70.270">
    <property type="match status" value="1"/>
</dbReference>
<dbReference type="PROSITE" id="PS50112">
    <property type="entry name" value="PAS"/>
    <property type="match status" value="1"/>
</dbReference>
<dbReference type="Gene3D" id="3.30.450.40">
    <property type="match status" value="1"/>
</dbReference>
<dbReference type="RefSeq" id="WP_111435122.1">
    <property type="nucleotide sequence ID" value="NZ_JACIGG010000027.1"/>
</dbReference>
<proteinExistence type="predicted"/>
<protein>
    <recommendedName>
        <fullName evidence="6">GGDEF domain-containing protein</fullName>
    </recommendedName>
</protein>
<dbReference type="InterPro" id="IPR052155">
    <property type="entry name" value="Biofilm_reg_signaling"/>
</dbReference>
<dbReference type="InterPro" id="IPR029016">
    <property type="entry name" value="GAF-like_dom_sf"/>
</dbReference>
<keyword evidence="5" id="KW-1185">Reference proteome</keyword>
<feature type="domain" description="EAL" evidence="2">
    <location>
        <begin position="497"/>
        <end position="751"/>
    </location>
</feature>
<dbReference type="InterPro" id="IPR043128">
    <property type="entry name" value="Rev_trsase/Diguanyl_cyclase"/>
</dbReference>
<dbReference type="OrthoDB" id="9814202at2"/>
<dbReference type="Pfam" id="PF00990">
    <property type="entry name" value="GGDEF"/>
    <property type="match status" value="1"/>
</dbReference>
<dbReference type="PROSITE" id="PS50887">
    <property type="entry name" value="GGDEF"/>
    <property type="match status" value="1"/>
</dbReference>
<dbReference type="SUPFAM" id="SSF55073">
    <property type="entry name" value="Nucleotide cyclase"/>
    <property type="match status" value="1"/>
</dbReference>
<dbReference type="InterPro" id="IPR000160">
    <property type="entry name" value="GGDEF_dom"/>
</dbReference>
<dbReference type="CDD" id="cd01949">
    <property type="entry name" value="GGDEF"/>
    <property type="match status" value="1"/>
</dbReference>
<name>A0A327JL19_9HYPH</name>
<dbReference type="CDD" id="cd01948">
    <property type="entry name" value="EAL"/>
    <property type="match status" value="1"/>
</dbReference>
<gene>
    <name evidence="4" type="ORF">CH339_14680</name>
</gene>
<dbReference type="SMART" id="SM00267">
    <property type="entry name" value="GGDEF"/>
    <property type="match status" value="1"/>
</dbReference>
<feature type="domain" description="GGDEF" evidence="3">
    <location>
        <begin position="351"/>
        <end position="488"/>
    </location>
</feature>
<organism evidence="4 5">
    <name type="scientific">Rhodobium orientis</name>
    <dbReference type="NCBI Taxonomy" id="34017"/>
    <lineage>
        <taxon>Bacteria</taxon>
        <taxon>Pseudomonadati</taxon>
        <taxon>Pseudomonadota</taxon>
        <taxon>Alphaproteobacteria</taxon>
        <taxon>Hyphomicrobiales</taxon>
        <taxon>Rhodobiaceae</taxon>
        <taxon>Rhodobium</taxon>
    </lineage>
</organism>
<dbReference type="EMBL" id="NPEV01000032">
    <property type="protein sequence ID" value="RAI26336.1"/>
    <property type="molecule type" value="Genomic_DNA"/>
</dbReference>
<reference evidence="4 5" key="1">
    <citation type="submission" date="2017-07" db="EMBL/GenBank/DDBJ databases">
        <title>Draft Genome Sequences of Select Purple Nonsulfur Bacteria.</title>
        <authorList>
            <person name="Lasarre B."/>
            <person name="Mckinlay J.B."/>
        </authorList>
    </citation>
    <scope>NUCLEOTIDE SEQUENCE [LARGE SCALE GENOMIC DNA]</scope>
    <source>
        <strain evidence="4 5">DSM 11290</strain>
    </source>
</reference>
<dbReference type="SMART" id="SM00091">
    <property type="entry name" value="PAS"/>
    <property type="match status" value="1"/>
</dbReference>
<dbReference type="PANTHER" id="PTHR44757">
    <property type="entry name" value="DIGUANYLATE CYCLASE DGCP"/>
    <property type="match status" value="1"/>
</dbReference>
<dbReference type="Proteomes" id="UP000249299">
    <property type="component" value="Unassembled WGS sequence"/>
</dbReference>
<dbReference type="SUPFAM" id="SSF141868">
    <property type="entry name" value="EAL domain-like"/>
    <property type="match status" value="1"/>
</dbReference>
<dbReference type="NCBIfam" id="TIGR00229">
    <property type="entry name" value="sensory_box"/>
    <property type="match status" value="1"/>
</dbReference>
<dbReference type="CDD" id="cd00130">
    <property type="entry name" value="PAS"/>
    <property type="match status" value="1"/>
</dbReference>
<evidence type="ECO:0008006" key="6">
    <source>
        <dbReference type="Google" id="ProtNLM"/>
    </source>
</evidence>
<dbReference type="InterPro" id="IPR000014">
    <property type="entry name" value="PAS"/>
</dbReference>
<accession>A0A327JL19</accession>
<dbReference type="SMART" id="SM00052">
    <property type="entry name" value="EAL"/>
    <property type="match status" value="1"/>
</dbReference>
<dbReference type="FunFam" id="3.20.20.450:FF:000001">
    <property type="entry name" value="Cyclic di-GMP phosphodiesterase yahA"/>
    <property type="match status" value="1"/>
</dbReference>
<dbReference type="InterPro" id="IPR003018">
    <property type="entry name" value="GAF"/>
</dbReference>
<dbReference type="Gene3D" id="3.20.20.450">
    <property type="entry name" value="EAL domain"/>
    <property type="match status" value="1"/>
</dbReference>
<dbReference type="Pfam" id="PF13426">
    <property type="entry name" value="PAS_9"/>
    <property type="match status" value="1"/>
</dbReference>
<dbReference type="NCBIfam" id="TIGR00254">
    <property type="entry name" value="GGDEF"/>
    <property type="match status" value="1"/>
</dbReference>